<sequence>MAGKGAKATAAKSADKDKGKKTGGPVSHSSRAAPQEKSAPKKDVYQLFAEKVRDNKQLESRWAIMQENRMEYFRGKDFNTFVKNHPEVREI</sequence>
<keyword evidence="9" id="KW-0811">Translocation</keyword>
<protein>
    <recommendedName>
        <fullName evidence="3">Translocation protein SEC62</fullName>
    </recommendedName>
</protein>
<evidence type="ECO:0000256" key="7">
    <source>
        <dbReference type="ARBA" id="ARBA00022927"/>
    </source>
</evidence>
<dbReference type="PANTHER" id="PTHR12443:SF9">
    <property type="entry name" value="TRANSLOCATION PROTEIN SEC62"/>
    <property type="match status" value="1"/>
</dbReference>
<evidence type="ECO:0000256" key="5">
    <source>
        <dbReference type="ARBA" id="ARBA00022692"/>
    </source>
</evidence>
<keyword evidence="6" id="KW-0256">Endoplasmic reticulum</keyword>
<dbReference type="EMBL" id="NCVQ01000008">
    <property type="protein sequence ID" value="PWZ15912.1"/>
    <property type="molecule type" value="Genomic_DNA"/>
</dbReference>
<dbReference type="Proteomes" id="UP000251960">
    <property type="component" value="Chromosome 7"/>
</dbReference>
<keyword evidence="4" id="KW-0813">Transport</keyword>
<keyword evidence="8" id="KW-1133">Transmembrane helix</keyword>
<keyword evidence="5" id="KW-0812">Transmembrane</keyword>
<evidence type="ECO:0000256" key="1">
    <source>
        <dbReference type="ARBA" id="ARBA00004477"/>
    </source>
</evidence>
<gene>
    <name evidence="12" type="ORF">Zm00014a_030954</name>
</gene>
<evidence type="ECO:0000256" key="3">
    <source>
        <dbReference type="ARBA" id="ARBA00021257"/>
    </source>
</evidence>
<evidence type="ECO:0000256" key="4">
    <source>
        <dbReference type="ARBA" id="ARBA00022448"/>
    </source>
</evidence>
<evidence type="ECO:0000256" key="2">
    <source>
        <dbReference type="ARBA" id="ARBA00010604"/>
    </source>
</evidence>
<dbReference type="GO" id="GO:0015031">
    <property type="term" value="P:protein transport"/>
    <property type="evidence" value="ECO:0007669"/>
    <property type="project" value="UniProtKB-KW"/>
</dbReference>
<evidence type="ECO:0000256" key="11">
    <source>
        <dbReference type="SAM" id="MobiDB-lite"/>
    </source>
</evidence>
<dbReference type="ExpressionAtlas" id="A0A3L6E4Q5">
    <property type="expression patterns" value="baseline and differential"/>
</dbReference>
<dbReference type="InterPro" id="IPR004728">
    <property type="entry name" value="Sec62"/>
</dbReference>
<evidence type="ECO:0000256" key="10">
    <source>
        <dbReference type="ARBA" id="ARBA00023136"/>
    </source>
</evidence>
<dbReference type="PANTHER" id="PTHR12443">
    <property type="entry name" value="TRANSLOCATION PROTEIN SEC62"/>
    <property type="match status" value="1"/>
</dbReference>
<evidence type="ECO:0000256" key="8">
    <source>
        <dbReference type="ARBA" id="ARBA00022989"/>
    </source>
</evidence>
<name>A0A3L6E4Q5_MAIZE</name>
<accession>A0A3L6E4Q5</accession>
<comment type="similarity">
    <text evidence="2">Belongs to the SEC62 family.</text>
</comment>
<keyword evidence="7" id="KW-0653">Protein transport</keyword>
<feature type="compositionally biased region" description="Low complexity" evidence="11">
    <location>
        <begin position="1"/>
        <end position="12"/>
    </location>
</feature>
<keyword evidence="10" id="KW-0472">Membrane</keyword>
<comment type="caution">
    <text evidence="12">The sequence shown here is derived from an EMBL/GenBank/DDBJ whole genome shotgun (WGS) entry which is preliminary data.</text>
</comment>
<dbReference type="AlphaFoldDB" id="A0A3L6E4Q5"/>
<reference evidence="12" key="1">
    <citation type="journal article" date="2018" name="Nat. Genet.">
        <title>Extensive intraspecific gene order and gene structural variations between Mo17 and other maize genomes.</title>
        <authorList>
            <person name="Sun S."/>
            <person name="Zhou Y."/>
            <person name="Chen J."/>
            <person name="Shi J."/>
            <person name="Zhao H."/>
            <person name="Zhao H."/>
            <person name="Song W."/>
            <person name="Zhang M."/>
            <person name="Cui Y."/>
            <person name="Dong X."/>
            <person name="Liu H."/>
            <person name="Ma X."/>
            <person name="Jiao Y."/>
            <person name="Wang B."/>
            <person name="Wei X."/>
            <person name="Stein J.C."/>
            <person name="Glaubitz J.C."/>
            <person name="Lu F."/>
            <person name="Yu G."/>
            <person name="Liang C."/>
            <person name="Fengler K."/>
            <person name="Li B."/>
            <person name="Rafalski A."/>
            <person name="Schnable P.S."/>
            <person name="Ware D.H."/>
            <person name="Buckler E.S."/>
            <person name="Lai J."/>
        </authorList>
    </citation>
    <scope>NUCLEOTIDE SEQUENCE [LARGE SCALE GENOMIC DNA]</scope>
    <source>
        <tissue evidence="12">Seedling</tissue>
    </source>
</reference>
<proteinExistence type="inferred from homology"/>
<dbReference type="GO" id="GO:0005789">
    <property type="term" value="C:endoplasmic reticulum membrane"/>
    <property type="evidence" value="ECO:0007669"/>
    <property type="project" value="UniProtKB-SubCell"/>
</dbReference>
<feature type="region of interest" description="Disordered" evidence="11">
    <location>
        <begin position="1"/>
        <end position="42"/>
    </location>
</feature>
<evidence type="ECO:0000313" key="12">
    <source>
        <dbReference type="EMBL" id="PWZ15912.1"/>
    </source>
</evidence>
<organism evidence="12">
    <name type="scientific">Zea mays</name>
    <name type="common">Maize</name>
    <dbReference type="NCBI Taxonomy" id="4577"/>
    <lineage>
        <taxon>Eukaryota</taxon>
        <taxon>Viridiplantae</taxon>
        <taxon>Streptophyta</taxon>
        <taxon>Embryophyta</taxon>
        <taxon>Tracheophyta</taxon>
        <taxon>Spermatophyta</taxon>
        <taxon>Magnoliopsida</taxon>
        <taxon>Liliopsida</taxon>
        <taxon>Poales</taxon>
        <taxon>Poaceae</taxon>
        <taxon>PACMAD clade</taxon>
        <taxon>Panicoideae</taxon>
        <taxon>Andropogonodae</taxon>
        <taxon>Andropogoneae</taxon>
        <taxon>Tripsacinae</taxon>
        <taxon>Zea</taxon>
    </lineage>
</organism>
<evidence type="ECO:0000256" key="9">
    <source>
        <dbReference type="ARBA" id="ARBA00023010"/>
    </source>
</evidence>
<evidence type="ECO:0000256" key="6">
    <source>
        <dbReference type="ARBA" id="ARBA00022824"/>
    </source>
</evidence>
<comment type="subcellular location">
    <subcellularLocation>
        <location evidence="1">Endoplasmic reticulum membrane</location>
        <topology evidence="1">Multi-pass membrane protein</topology>
    </subcellularLocation>
</comment>